<dbReference type="Proteomes" id="UP001497516">
    <property type="component" value="Chromosome 9"/>
</dbReference>
<protein>
    <submittedName>
        <fullName evidence="2">Uncharacterized protein</fullName>
    </submittedName>
</protein>
<feature type="compositionally biased region" description="Basic and acidic residues" evidence="1">
    <location>
        <begin position="56"/>
        <end position="77"/>
    </location>
</feature>
<feature type="compositionally biased region" description="Basic and acidic residues" evidence="1">
    <location>
        <begin position="87"/>
        <end position="97"/>
    </location>
</feature>
<name>A0AAV2GTN2_9ROSI</name>
<gene>
    <name evidence="2" type="ORF">LTRI10_LOCUS53333</name>
</gene>
<organism evidence="2 3">
    <name type="scientific">Linum trigynum</name>
    <dbReference type="NCBI Taxonomy" id="586398"/>
    <lineage>
        <taxon>Eukaryota</taxon>
        <taxon>Viridiplantae</taxon>
        <taxon>Streptophyta</taxon>
        <taxon>Embryophyta</taxon>
        <taxon>Tracheophyta</taxon>
        <taxon>Spermatophyta</taxon>
        <taxon>Magnoliopsida</taxon>
        <taxon>eudicotyledons</taxon>
        <taxon>Gunneridae</taxon>
        <taxon>Pentapetalae</taxon>
        <taxon>rosids</taxon>
        <taxon>fabids</taxon>
        <taxon>Malpighiales</taxon>
        <taxon>Linaceae</taxon>
        <taxon>Linum</taxon>
    </lineage>
</organism>
<evidence type="ECO:0000313" key="2">
    <source>
        <dbReference type="EMBL" id="CAL1414156.1"/>
    </source>
</evidence>
<evidence type="ECO:0000256" key="1">
    <source>
        <dbReference type="SAM" id="MobiDB-lite"/>
    </source>
</evidence>
<dbReference type="AlphaFoldDB" id="A0AAV2GTN2"/>
<feature type="region of interest" description="Disordered" evidence="1">
    <location>
        <begin position="24"/>
        <end position="112"/>
    </location>
</feature>
<evidence type="ECO:0000313" key="3">
    <source>
        <dbReference type="Proteomes" id="UP001497516"/>
    </source>
</evidence>
<dbReference type="EMBL" id="OZ034822">
    <property type="protein sequence ID" value="CAL1414156.1"/>
    <property type="molecule type" value="Genomic_DNA"/>
</dbReference>
<accession>A0AAV2GTN2</accession>
<proteinExistence type="predicted"/>
<sequence>MKTPITGKLKDRTFKELNCFLGAGTKAETPAEETNKTGEALLSEHEPAGEIEGWEEEFKAETEAVVSREEENRKDGDQIASAIYQNPREKEDKESPRSSKKKNHEAQNMNFQ</sequence>
<reference evidence="2 3" key="1">
    <citation type="submission" date="2024-04" db="EMBL/GenBank/DDBJ databases">
        <authorList>
            <person name="Fracassetti M."/>
        </authorList>
    </citation>
    <scope>NUCLEOTIDE SEQUENCE [LARGE SCALE GENOMIC DNA]</scope>
</reference>
<keyword evidence="3" id="KW-1185">Reference proteome</keyword>